<evidence type="ECO:0008006" key="4">
    <source>
        <dbReference type="Google" id="ProtNLM"/>
    </source>
</evidence>
<reference evidence="2 3" key="3">
    <citation type="submission" date="2019-11" db="EMBL/GenBank/DDBJ databases">
        <title>A de novo genome assembly of a pear dwarfing rootstock.</title>
        <authorList>
            <person name="Wang F."/>
            <person name="Wang J."/>
            <person name="Li S."/>
            <person name="Zhang Y."/>
            <person name="Fang M."/>
            <person name="Ma L."/>
            <person name="Zhao Y."/>
            <person name="Jiang S."/>
        </authorList>
    </citation>
    <scope>NUCLEOTIDE SEQUENCE [LARGE SCALE GENOMIC DNA]</scope>
    <source>
        <strain evidence="2">S2</strain>
        <tissue evidence="2">Leaf</tissue>
    </source>
</reference>
<dbReference type="OrthoDB" id="1166206at2759"/>
<gene>
    <name evidence="2" type="ORF">D8674_011817</name>
</gene>
<reference evidence="3" key="2">
    <citation type="submission" date="2019-10" db="EMBL/GenBank/DDBJ databases">
        <title>A de novo genome assembly of a pear dwarfing rootstock.</title>
        <authorList>
            <person name="Wang F."/>
            <person name="Wang J."/>
            <person name="Li S."/>
            <person name="Zhang Y."/>
            <person name="Fang M."/>
            <person name="Ma L."/>
            <person name="Zhao Y."/>
            <person name="Jiang S."/>
        </authorList>
    </citation>
    <scope>NUCLEOTIDE SEQUENCE [LARGE SCALE GENOMIC DNA]</scope>
</reference>
<evidence type="ECO:0000256" key="1">
    <source>
        <dbReference type="SAM" id="MobiDB-lite"/>
    </source>
</evidence>
<feature type="region of interest" description="Disordered" evidence="1">
    <location>
        <begin position="23"/>
        <end position="63"/>
    </location>
</feature>
<organism evidence="2 3">
    <name type="scientific">Pyrus ussuriensis x Pyrus communis</name>
    <dbReference type="NCBI Taxonomy" id="2448454"/>
    <lineage>
        <taxon>Eukaryota</taxon>
        <taxon>Viridiplantae</taxon>
        <taxon>Streptophyta</taxon>
        <taxon>Embryophyta</taxon>
        <taxon>Tracheophyta</taxon>
        <taxon>Spermatophyta</taxon>
        <taxon>Magnoliopsida</taxon>
        <taxon>eudicotyledons</taxon>
        <taxon>Gunneridae</taxon>
        <taxon>Pentapetalae</taxon>
        <taxon>rosids</taxon>
        <taxon>fabids</taxon>
        <taxon>Rosales</taxon>
        <taxon>Rosaceae</taxon>
        <taxon>Amygdaloideae</taxon>
        <taxon>Maleae</taxon>
        <taxon>Pyrus</taxon>
    </lineage>
</organism>
<proteinExistence type="predicted"/>
<dbReference type="Proteomes" id="UP000327157">
    <property type="component" value="Chromosome 14"/>
</dbReference>
<keyword evidence="3" id="KW-1185">Reference proteome</keyword>
<comment type="caution">
    <text evidence="2">The sequence shown here is derived from an EMBL/GenBank/DDBJ whole genome shotgun (WGS) entry which is preliminary data.</text>
</comment>
<name>A0A5N5FZS3_9ROSA</name>
<evidence type="ECO:0000313" key="3">
    <source>
        <dbReference type="Proteomes" id="UP000327157"/>
    </source>
</evidence>
<dbReference type="EMBL" id="SMOL01000553">
    <property type="protein sequence ID" value="KAB2608649.1"/>
    <property type="molecule type" value="Genomic_DNA"/>
</dbReference>
<feature type="compositionally biased region" description="Basic and acidic residues" evidence="1">
    <location>
        <begin position="32"/>
        <end position="49"/>
    </location>
</feature>
<evidence type="ECO:0000313" key="2">
    <source>
        <dbReference type="EMBL" id="KAB2608649.1"/>
    </source>
</evidence>
<accession>A0A5N5FZS3</accession>
<dbReference type="AlphaFoldDB" id="A0A5N5FZS3"/>
<reference evidence="2 3" key="1">
    <citation type="submission" date="2019-09" db="EMBL/GenBank/DDBJ databases">
        <authorList>
            <person name="Ou C."/>
        </authorList>
    </citation>
    <scope>NUCLEOTIDE SEQUENCE [LARGE SCALE GENOMIC DNA]</scope>
    <source>
        <strain evidence="2">S2</strain>
        <tissue evidence="2">Leaf</tissue>
    </source>
</reference>
<protein>
    <recommendedName>
        <fullName evidence="4">Retrotransposon gag domain-containing protein</fullName>
    </recommendedName>
</protein>
<sequence>MPDIIIAIHALGEAQKESAASVKELKNSISKPSEKSSDKDYRPREKVSQEELAVATGKGPKKTPSFVTEEDVIAMLENDVLHMPYPKGYETLNLSFHEHISRIIDVLGLNVGDCNLCLMKFSKSLTDCAYTWYTTLAPGSIRTWEMLVGNFSREHSDDFCYKFLRSSFDCYDKMDEETLVEICISNIIADYRVYLENIGISQFSRFLEVIRHTNLSVEPSTGKSWKADKKKTYHA</sequence>